<dbReference type="EMBL" id="JACHMM010000001">
    <property type="protein sequence ID" value="MBB5788788.1"/>
    <property type="molecule type" value="Genomic_DNA"/>
</dbReference>
<dbReference type="Proteomes" id="UP000542813">
    <property type="component" value="Unassembled WGS sequence"/>
</dbReference>
<organism evidence="1 2">
    <name type="scientific">Jiangella mangrovi</name>
    <dbReference type="NCBI Taxonomy" id="1524084"/>
    <lineage>
        <taxon>Bacteria</taxon>
        <taxon>Bacillati</taxon>
        <taxon>Actinomycetota</taxon>
        <taxon>Actinomycetes</taxon>
        <taxon>Jiangellales</taxon>
        <taxon>Jiangellaceae</taxon>
        <taxon>Jiangella</taxon>
    </lineage>
</organism>
<comment type="caution">
    <text evidence="1">The sequence shown here is derived from an EMBL/GenBank/DDBJ whole genome shotgun (WGS) entry which is preliminary data.</text>
</comment>
<accession>A0A7W9LM12</accession>
<dbReference type="RefSeq" id="WP_184823674.1">
    <property type="nucleotide sequence ID" value="NZ_JACHMM010000001.1"/>
</dbReference>
<reference evidence="1 2" key="1">
    <citation type="submission" date="2020-08" db="EMBL/GenBank/DDBJ databases">
        <title>Sequencing the genomes of 1000 actinobacteria strains.</title>
        <authorList>
            <person name="Klenk H.-P."/>
        </authorList>
    </citation>
    <scope>NUCLEOTIDE SEQUENCE [LARGE SCALE GENOMIC DNA]</scope>
    <source>
        <strain evidence="1 2">DSM 102122</strain>
    </source>
</reference>
<gene>
    <name evidence="1" type="ORF">HD601_003363</name>
</gene>
<evidence type="ECO:0000313" key="2">
    <source>
        <dbReference type="Proteomes" id="UP000542813"/>
    </source>
</evidence>
<keyword evidence="2" id="KW-1185">Reference proteome</keyword>
<proteinExistence type="predicted"/>
<sequence>MPPSKQQIEVRVLEAVARVRASGAVEDDLVECKSEWPDPVQKARQLGGMANRATPEPITWIIGVDDKARAVTMPSGVEVSNWIT</sequence>
<evidence type="ECO:0000313" key="1">
    <source>
        <dbReference type="EMBL" id="MBB5788788.1"/>
    </source>
</evidence>
<dbReference type="AlphaFoldDB" id="A0A7W9LM12"/>
<name>A0A7W9LM12_9ACTN</name>
<protein>
    <submittedName>
        <fullName evidence="1">Uncharacterized protein</fullName>
    </submittedName>
</protein>